<dbReference type="Proteomes" id="UP000218831">
    <property type="component" value="Unassembled WGS sequence"/>
</dbReference>
<dbReference type="InterPro" id="IPR019734">
    <property type="entry name" value="TPR_rpt"/>
</dbReference>
<accession>A0A2A2G7R2</accession>
<dbReference type="SMART" id="SM00028">
    <property type="entry name" value="TPR"/>
    <property type="match status" value="4"/>
</dbReference>
<evidence type="ECO:0000313" key="8">
    <source>
        <dbReference type="Proteomes" id="UP000218831"/>
    </source>
</evidence>
<feature type="signal peptide" evidence="5">
    <location>
        <begin position="1"/>
        <end position="22"/>
    </location>
</feature>
<evidence type="ECO:0000313" key="7">
    <source>
        <dbReference type="EMBL" id="PAU93796.1"/>
    </source>
</evidence>
<reference evidence="7 8" key="1">
    <citation type="submission" date="2017-08" db="EMBL/GenBank/DDBJ databases">
        <title>Aliifodinibius alkalisoli sp. nov., isolated from saline alkaline soil.</title>
        <authorList>
            <person name="Liu D."/>
            <person name="Zhang G."/>
        </authorList>
    </citation>
    <scope>NUCLEOTIDE SEQUENCE [LARGE SCALE GENOMIC DNA]</scope>
    <source>
        <strain evidence="7 8">WN023</strain>
    </source>
</reference>
<evidence type="ECO:0000256" key="5">
    <source>
        <dbReference type="SAM" id="SignalP"/>
    </source>
</evidence>
<sequence>MHKLSTITFKLSCFLLAAFVFASCKNSDLIQRGDSLEVAYDKAMAFYEKEDYSNASKAFETVVQIARGTEYGQDAQFYLAESYYNDGRYLLAASEYERFISLFPRVERRQEAQFKEAYCYYKLSPRFKLDQGYTRTAIEKFQLYNSRFPNSEKANEAGQYISEMRTKLAKKLYHSADLYLRTDRYEAAVIYYDLTIDKYPETKWAQRALVDKIKTYNIYAGRSVASKQRERYQKAVEAYETFIQLFPNGEYRQEAEELVDEARSALAELPEEAPVVEEDEDNVSVEDVDPDANTNSNQ</sequence>
<dbReference type="RefSeq" id="WP_095606472.1">
    <property type="nucleotide sequence ID" value="NZ_NSKE01000006.1"/>
</dbReference>
<dbReference type="InterPro" id="IPR011990">
    <property type="entry name" value="TPR-like_helical_dom_sf"/>
</dbReference>
<evidence type="ECO:0000256" key="1">
    <source>
        <dbReference type="ARBA" id="ARBA00022729"/>
    </source>
</evidence>
<proteinExistence type="predicted"/>
<dbReference type="PROSITE" id="PS51257">
    <property type="entry name" value="PROKAR_LIPOPROTEIN"/>
    <property type="match status" value="1"/>
</dbReference>
<dbReference type="OrthoDB" id="9770761at2"/>
<feature type="chain" id="PRO_5013104469" evidence="5">
    <location>
        <begin position="23"/>
        <end position="298"/>
    </location>
</feature>
<keyword evidence="8" id="KW-1185">Reference proteome</keyword>
<feature type="compositionally biased region" description="Acidic residues" evidence="4">
    <location>
        <begin position="269"/>
        <end position="290"/>
    </location>
</feature>
<keyword evidence="2" id="KW-0472">Membrane</keyword>
<dbReference type="InterPro" id="IPR039565">
    <property type="entry name" value="BamD-like"/>
</dbReference>
<dbReference type="Gene3D" id="1.25.40.10">
    <property type="entry name" value="Tetratricopeptide repeat domain"/>
    <property type="match status" value="1"/>
</dbReference>
<dbReference type="NCBIfam" id="TIGR03302">
    <property type="entry name" value="OM_YfiO"/>
    <property type="match status" value="1"/>
</dbReference>
<dbReference type="AlphaFoldDB" id="A0A2A2G7R2"/>
<name>A0A2A2G7R2_9BACT</name>
<organism evidence="7 8">
    <name type="scientific">Fodinibius salipaludis</name>
    <dbReference type="NCBI Taxonomy" id="2032627"/>
    <lineage>
        <taxon>Bacteria</taxon>
        <taxon>Pseudomonadati</taxon>
        <taxon>Balneolota</taxon>
        <taxon>Balneolia</taxon>
        <taxon>Balneolales</taxon>
        <taxon>Balneolaceae</taxon>
        <taxon>Fodinibius</taxon>
    </lineage>
</organism>
<evidence type="ECO:0000259" key="6">
    <source>
        <dbReference type="Pfam" id="PF13525"/>
    </source>
</evidence>
<keyword evidence="3" id="KW-0998">Cell outer membrane</keyword>
<dbReference type="InterPro" id="IPR017689">
    <property type="entry name" value="BamD"/>
</dbReference>
<gene>
    <name evidence="7" type="ORF">CK503_08970</name>
</gene>
<feature type="region of interest" description="Disordered" evidence="4">
    <location>
        <begin position="269"/>
        <end position="298"/>
    </location>
</feature>
<feature type="domain" description="Outer membrane lipoprotein BamD-like" evidence="6">
    <location>
        <begin position="37"/>
        <end position="223"/>
    </location>
</feature>
<evidence type="ECO:0000256" key="2">
    <source>
        <dbReference type="ARBA" id="ARBA00023136"/>
    </source>
</evidence>
<evidence type="ECO:0000256" key="3">
    <source>
        <dbReference type="ARBA" id="ARBA00023237"/>
    </source>
</evidence>
<protein>
    <submittedName>
        <fullName evidence="7">Outer membrane protein assembly factor BamD</fullName>
    </submittedName>
</protein>
<keyword evidence="1 5" id="KW-0732">Signal</keyword>
<dbReference type="EMBL" id="NSKE01000006">
    <property type="protein sequence ID" value="PAU93796.1"/>
    <property type="molecule type" value="Genomic_DNA"/>
</dbReference>
<dbReference type="Pfam" id="PF13525">
    <property type="entry name" value="YfiO"/>
    <property type="match status" value="1"/>
</dbReference>
<evidence type="ECO:0000256" key="4">
    <source>
        <dbReference type="SAM" id="MobiDB-lite"/>
    </source>
</evidence>
<comment type="caution">
    <text evidence="7">The sequence shown here is derived from an EMBL/GenBank/DDBJ whole genome shotgun (WGS) entry which is preliminary data.</text>
</comment>
<dbReference type="SUPFAM" id="SSF48452">
    <property type="entry name" value="TPR-like"/>
    <property type="match status" value="1"/>
</dbReference>